<dbReference type="Proteomes" id="UP000322530">
    <property type="component" value="Unassembled WGS sequence"/>
</dbReference>
<comment type="caution">
    <text evidence="2">The sequence shown here is derived from an EMBL/GenBank/DDBJ whole genome shotgun (WGS) entry which is preliminary data.</text>
</comment>
<name>A0A5A5TG72_9CHLR</name>
<dbReference type="InterPro" id="IPR056572">
    <property type="entry name" value="Zn_ribbon_PaaD"/>
</dbReference>
<accession>A0A5A5TG72</accession>
<evidence type="ECO:0000259" key="1">
    <source>
        <dbReference type="Pfam" id="PF23451"/>
    </source>
</evidence>
<dbReference type="EMBL" id="BIXY01000065">
    <property type="protein sequence ID" value="GCF10258.1"/>
    <property type="molecule type" value="Genomic_DNA"/>
</dbReference>
<evidence type="ECO:0000313" key="2">
    <source>
        <dbReference type="EMBL" id="GCF10258.1"/>
    </source>
</evidence>
<feature type="domain" description="PaaD zinc beta ribbon" evidence="1">
    <location>
        <begin position="49"/>
        <end position="89"/>
    </location>
</feature>
<dbReference type="Pfam" id="PF23451">
    <property type="entry name" value="Zn_ribbon_PaaD"/>
    <property type="match status" value="1"/>
</dbReference>
<dbReference type="AlphaFoldDB" id="A0A5A5TG72"/>
<reference evidence="2 3" key="1">
    <citation type="submission" date="2019-01" db="EMBL/GenBank/DDBJ databases">
        <title>Draft genome sequence of Dictyobacter sp. Uno17.</title>
        <authorList>
            <person name="Wang C.M."/>
            <person name="Zheng Y."/>
            <person name="Sakai Y."/>
            <person name="Abe K."/>
            <person name="Yokota A."/>
            <person name="Yabe S."/>
        </authorList>
    </citation>
    <scope>NUCLEOTIDE SEQUENCE [LARGE SCALE GENOMIC DNA]</scope>
    <source>
        <strain evidence="2 3">Uno17</strain>
    </source>
</reference>
<organism evidence="2 3">
    <name type="scientific">Dictyobacter arantiisoli</name>
    <dbReference type="NCBI Taxonomy" id="2014874"/>
    <lineage>
        <taxon>Bacteria</taxon>
        <taxon>Bacillati</taxon>
        <taxon>Chloroflexota</taxon>
        <taxon>Ktedonobacteria</taxon>
        <taxon>Ktedonobacterales</taxon>
        <taxon>Dictyobacteraceae</taxon>
        <taxon>Dictyobacter</taxon>
    </lineage>
</organism>
<evidence type="ECO:0000313" key="3">
    <source>
        <dbReference type="Proteomes" id="UP000322530"/>
    </source>
</evidence>
<gene>
    <name evidence="2" type="ORF">KDI_38220</name>
</gene>
<proteinExistence type="predicted"/>
<keyword evidence="3" id="KW-1185">Reference proteome</keyword>
<protein>
    <recommendedName>
        <fullName evidence="1">PaaD zinc beta ribbon domain-containing protein</fullName>
    </recommendedName>
</protein>
<sequence>MTVEIQINLQQPWSSDLLSAVARDKLHAVGIAPPPRIGRGRAIPMLVNQPLTCPYCGSQQTRLENVFGPTPCRAIAYCQHCHQPFEQFKPL</sequence>